<comment type="caution">
    <text evidence="3">The sequence shown here is derived from an EMBL/GenBank/DDBJ whole genome shotgun (WGS) entry which is preliminary data.</text>
</comment>
<gene>
    <name evidence="3" type="ORF">MSAN_02475000</name>
</gene>
<feature type="compositionally biased region" description="Basic and acidic residues" evidence="1">
    <location>
        <begin position="61"/>
        <end position="78"/>
    </location>
</feature>
<dbReference type="Proteomes" id="UP000623467">
    <property type="component" value="Unassembled WGS sequence"/>
</dbReference>
<keyword evidence="2" id="KW-0732">Signal</keyword>
<feature type="compositionally biased region" description="Low complexity" evidence="1">
    <location>
        <begin position="100"/>
        <end position="110"/>
    </location>
</feature>
<evidence type="ECO:0000256" key="2">
    <source>
        <dbReference type="SAM" id="SignalP"/>
    </source>
</evidence>
<feature type="compositionally biased region" description="Acidic residues" evidence="1">
    <location>
        <begin position="147"/>
        <end position="157"/>
    </location>
</feature>
<evidence type="ECO:0000313" key="4">
    <source>
        <dbReference type="Proteomes" id="UP000623467"/>
    </source>
</evidence>
<proteinExistence type="predicted"/>
<reference evidence="3" key="1">
    <citation type="submission" date="2020-05" db="EMBL/GenBank/DDBJ databases">
        <title>Mycena genomes resolve the evolution of fungal bioluminescence.</title>
        <authorList>
            <person name="Tsai I.J."/>
        </authorList>
    </citation>
    <scope>NUCLEOTIDE SEQUENCE</scope>
    <source>
        <strain evidence="3">160909Yilan</strain>
    </source>
</reference>
<evidence type="ECO:0000313" key="3">
    <source>
        <dbReference type="EMBL" id="KAF7328630.1"/>
    </source>
</evidence>
<sequence length="204" mass="22791">MRARFIFCLILLLFSPHSLTSTEMAPQLVNPQLFTQSRSNGWKCLICPHSNYTVLSQAIRHEDRQSHDTRVRTLDREAAPMSSPLRTTTRVDPGKDSDSESGNQSDSSSDTGPSRTIPPSCEEDDLFAGLPFSAPTTSVHGPALASDDPDQIYDDFSGELARNRPSFQNLDSDDDDDDDNYPDLLQDSFSRWEWNGKFWSAALS</sequence>
<feature type="region of interest" description="Disordered" evidence="1">
    <location>
        <begin position="61"/>
        <end position="182"/>
    </location>
</feature>
<feature type="compositionally biased region" description="Acidic residues" evidence="1">
    <location>
        <begin position="171"/>
        <end position="181"/>
    </location>
</feature>
<protein>
    <submittedName>
        <fullName evidence="3">Uncharacterized protein</fullName>
    </submittedName>
</protein>
<evidence type="ECO:0000256" key="1">
    <source>
        <dbReference type="SAM" id="MobiDB-lite"/>
    </source>
</evidence>
<keyword evidence="4" id="KW-1185">Reference proteome</keyword>
<feature type="signal peptide" evidence="2">
    <location>
        <begin position="1"/>
        <end position="21"/>
    </location>
</feature>
<organism evidence="3 4">
    <name type="scientific">Mycena sanguinolenta</name>
    <dbReference type="NCBI Taxonomy" id="230812"/>
    <lineage>
        <taxon>Eukaryota</taxon>
        <taxon>Fungi</taxon>
        <taxon>Dikarya</taxon>
        <taxon>Basidiomycota</taxon>
        <taxon>Agaricomycotina</taxon>
        <taxon>Agaricomycetes</taxon>
        <taxon>Agaricomycetidae</taxon>
        <taxon>Agaricales</taxon>
        <taxon>Marasmiineae</taxon>
        <taxon>Mycenaceae</taxon>
        <taxon>Mycena</taxon>
    </lineage>
</organism>
<dbReference type="OrthoDB" id="3068541at2759"/>
<dbReference type="AlphaFoldDB" id="A0A8H6U541"/>
<feature type="chain" id="PRO_5034187154" evidence="2">
    <location>
        <begin position="22"/>
        <end position="204"/>
    </location>
</feature>
<dbReference type="EMBL" id="JACAZH010000073">
    <property type="protein sequence ID" value="KAF7328630.1"/>
    <property type="molecule type" value="Genomic_DNA"/>
</dbReference>
<name>A0A8H6U541_9AGAR</name>
<accession>A0A8H6U541</accession>